<evidence type="ECO:0000256" key="1">
    <source>
        <dbReference type="ARBA" id="ARBA00005380"/>
    </source>
</evidence>
<dbReference type="GO" id="GO:0005524">
    <property type="term" value="F:ATP binding"/>
    <property type="evidence" value="ECO:0007669"/>
    <property type="project" value="UniProtKB-KW"/>
</dbReference>
<keyword evidence="10" id="KW-1185">Reference proteome</keyword>
<keyword evidence="4" id="KW-0418">Kinase</keyword>
<comment type="similarity">
    <text evidence="1">Belongs to the carbohydrate kinase pfkB family.</text>
</comment>
<dbReference type="PIRSF" id="PIRSF000535">
    <property type="entry name" value="1PFK/6PFK/LacC"/>
    <property type="match status" value="1"/>
</dbReference>
<dbReference type="GO" id="GO:0005829">
    <property type="term" value="C:cytosol"/>
    <property type="evidence" value="ECO:0007669"/>
    <property type="project" value="TreeGrafter"/>
</dbReference>
<organism evidence="8">
    <name type="scientific">Candidatus Enterococcus clewellii</name>
    <dbReference type="NCBI Taxonomy" id="1834193"/>
    <lineage>
        <taxon>Bacteria</taxon>
        <taxon>Bacillati</taxon>
        <taxon>Bacillota</taxon>
        <taxon>Bacilli</taxon>
        <taxon>Lactobacillales</taxon>
        <taxon>Enterococcaceae</taxon>
        <taxon>Enterococcus</taxon>
    </lineage>
</organism>
<dbReference type="InterPro" id="IPR029056">
    <property type="entry name" value="Ribokinase-like"/>
</dbReference>
<evidence type="ECO:0000256" key="6">
    <source>
        <dbReference type="PIRNR" id="PIRNR000535"/>
    </source>
</evidence>
<dbReference type="PANTHER" id="PTHR46566:SF1">
    <property type="entry name" value="1-PHOSPHOFRUCTOKINASE"/>
    <property type="match status" value="1"/>
</dbReference>
<comment type="catalytic activity">
    <reaction evidence="6">
        <text>D-tagatofuranose 6-phosphate + ATP = D-tagatofuranose 1,6-bisphosphate + ADP + H(+)</text>
        <dbReference type="Rhea" id="RHEA:12420"/>
        <dbReference type="ChEBI" id="CHEBI:15378"/>
        <dbReference type="ChEBI" id="CHEBI:30616"/>
        <dbReference type="ChEBI" id="CHEBI:58694"/>
        <dbReference type="ChEBI" id="CHEBI:58695"/>
        <dbReference type="ChEBI" id="CHEBI:456216"/>
        <dbReference type="EC" id="2.7.1.144"/>
    </reaction>
</comment>
<dbReference type="EMBL" id="CP147247">
    <property type="protein sequence ID" value="WYJ91854.1"/>
    <property type="molecule type" value="Genomic_DNA"/>
</dbReference>
<dbReference type="NCBIfam" id="TIGR03168">
    <property type="entry name" value="1-PFK"/>
    <property type="match status" value="1"/>
</dbReference>
<dbReference type="AlphaFoldDB" id="A0A242JXC1"/>
<dbReference type="EMBL" id="NGMM01000009">
    <property type="protein sequence ID" value="OTP09860.1"/>
    <property type="molecule type" value="Genomic_DNA"/>
</dbReference>
<evidence type="ECO:0000313" key="9">
    <source>
        <dbReference type="EMBL" id="WYJ91854.1"/>
    </source>
</evidence>
<dbReference type="GO" id="GO:0008443">
    <property type="term" value="F:phosphofructokinase activity"/>
    <property type="evidence" value="ECO:0007669"/>
    <property type="project" value="TreeGrafter"/>
</dbReference>
<keyword evidence="2 6" id="KW-0808">Transferase</keyword>
<dbReference type="Pfam" id="PF00294">
    <property type="entry name" value="PfkB"/>
    <property type="match status" value="1"/>
</dbReference>
<comment type="similarity">
    <text evidence="6">Belongs to the carbohydrate kinase PfkB family. LacC subfamily.</text>
</comment>
<dbReference type="OrthoDB" id="9801219at2"/>
<dbReference type="InterPro" id="IPR017583">
    <property type="entry name" value="Tagatose/fructose_Pkinase"/>
</dbReference>
<evidence type="ECO:0000256" key="2">
    <source>
        <dbReference type="ARBA" id="ARBA00022679"/>
    </source>
</evidence>
<accession>A0A242JXC1</accession>
<proteinExistence type="inferred from homology"/>
<dbReference type="InterPro" id="IPR011611">
    <property type="entry name" value="PfkB_dom"/>
</dbReference>
<dbReference type="EC" id="2.7.1.144" evidence="6"/>
<keyword evidence="6" id="KW-0423">Lactose metabolism</keyword>
<reference evidence="9" key="2">
    <citation type="submission" date="2017-05" db="EMBL/GenBank/DDBJ databases">
        <authorList>
            <consortium name="The Broad Institute Genomics Platform"/>
            <consortium name="The Broad Institute Genomic Center for Infectious Diseases"/>
            <person name="Earl A."/>
            <person name="Manson A."/>
            <person name="Schwartman J."/>
            <person name="Gilmore M."/>
            <person name="Abouelleil A."/>
            <person name="Cao P."/>
            <person name="Chapman S."/>
            <person name="Cusick C."/>
            <person name="Shea T."/>
            <person name="Young S."/>
            <person name="Neafsey D."/>
            <person name="Nusbaum C."/>
            <person name="Birren B."/>
        </authorList>
    </citation>
    <scope>NUCLEOTIDE SEQUENCE</scope>
    <source>
        <strain evidence="9">9E7_DIV0242</strain>
    </source>
</reference>
<dbReference type="CDD" id="cd01164">
    <property type="entry name" value="FruK_PfkB_like"/>
    <property type="match status" value="1"/>
</dbReference>
<keyword evidence="3 6" id="KW-0547">Nucleotide-binding</keyword>
<dbReference type="UniPathway" id="UPA00704">
    <property type="reaction ID" value="UER00715"/>
</dbReference>
<comment type="pathway">
    <text evidence="6">Carbohydrate metabolism; D-tagatose 6-phosphate degradation; D-glyceraldehyde 3-phosphate and glycerone phosphate from D-tagatose 6-phosphate: step 1/2.</text>
</comment>
<dbReference type="Proteomes" id="UP000195141">
    <property type="component" value="Chromosome"/>
</dbReference>
<gene>
    <name evidence="9" type="ORF">A5888_003622</name>
    <name evidence="8" type="ORF">A5888_004056</name>
</gene>
<keyword evidence="5 6" id="KW-0067">ATP-binding</keyword>
<sequence>MIYTITLNPAIDRLLFLEKTLTKRKTNRASKVTYDIGGKGTHGSFAMTRLGVPNLALGFAGERNFETFERILSQKEITHSFIQIPDGQTRESIVAIEPGNQGTTMLTEPSFFVQNAEKKQLLQFLEDRLTSEDLVLIAGSMPENFLLSDLKEMIQMVKEKQAFIACDLSGDALLQVVQLGVDFIKPNEFEMAELLNGKVGSEKEALALLAQEITCIVASKGEQGSICYYEGKQYQVIAPIVNEVNDTGAGDCFVGAFLAEFYQSRDIRQALRMGSACAASKVQYEDSSYFDPKEAKSLMAEVQIIEH</sequence>
<evidence type="ECO:0000256" key="5">
    <source>
        <dbReference type="ARBA" id="ARBA00022840"/>
    </source>
</evidence>
<evidence type="ECO:0000313" key="8">
    <source>
        <dbReference type="EMBL" id="OTP09860.1"/>
    </source>
</evidence>
<dbReference type="GO" id="GO:0009024">
    <property type="term" value="F:tagatose-6-phosphate kinase activity"/>
    <property type="evidence" value="ECO:0007669"/>
    <property type="project" value="UniProtKB-EC"/>
</dbReference>
<evidence type="ECO:0000256" key="3">
    <source>
        <dbReference type="ARBA" id="ARBA00022741"/>
    </source>
</evidence>
<feature type="domain" description="Carbohydrate kinase PfkB" evidence="7">
    <location>
        <begin position="18"/>
        <end position="289"/>
    </location>
</feature>
<dbReference type="GO" id="GO:2001059">
    <property type="term" value="P:D-tagatose 6-phosphate catabolic process"/>
    <property type="evidence" value="ECO:0007669"/>
    <property type="project" value="UniProtKB-UniPathway"/>
</dbReference>
<dbReference type="SUPFAM" id="SSF53613">
    <property type="entry name" value="Ribokinase-like"/>
    <property type="match status" value="1"/>
</dbReference>
<dbReference type="PANTHER" id="PTHR46566">
    <property type="entry name" value="1-PHOSPHOFRUCTOKINASE-RELATED"/>
    <property type="match status" value="1"/>
</dbReference>
<evidence type="ECO:0000256" key="4">
    <source>
        <dbReference type="ARBA" id="ARBA00022777"/>
    </source>
</evidence>
<reference evidence="9" key="3">
    <citation type="submission" date="2024-03" db="EMBL/GenBank/DDBJ databases">
        <title>The Genome Sequence of Enterococcus sp. DIV0242b.</title>
        <authorList>
            <consortium name="The Broad Institute Genomics Platform"/>
            <consortium name="The Broad Institute Microbial Omics Core"/>
            <consortium name="The Broad Institute Genomic Center for Infectious Diseases"/>
            <person name="Earl A."/>
            <person name="Manson A."/>
            <person name="Gilmore M."/>
            <person name="Schwartman J."/>
            <person name="Shea T."/>
            <person name="Abouelleil A."/>
            <person name="Cao P."/>
            <person name="Chapman S."/>
            <person name="Cusick C."/>
            <person name="Young S."/>
            <person name="Neafsey D."/>
            <person name="Nusbaum C."/>
            <person name="Birren B."/>
        </authorList>
    </citation>
    <scope>NUCLEOTIDE SEQUENCE</scope>
    <source>
        <strain evidence="9">9E7_DIV0242</strain>
    </source>
</reference>
<evidence type="ECO:0000313" key="10">
    <source>
        <dbReference type="Proteomes" id="UP000195141"/>
    </source>
</evidence>
<reference evidence="8" key="1">
    <citation type="submission" date="2017-05" db="EMBL/GenBank/DDBJ databases">
        <title>The Genome Sequence of Enterococcus sp. 9E7_DIV0242.</title>
        <authorList>
            <consortium name="The Broad Institute Genomics Platform"/>
            <consortium name="The Broad Institute Genomic Center for Infectious Diseases"/>
            <person name="Earl A."/>
            <person name="Manson A."/>
            <person name="Schwartman J."/>
            <person name="Gilmore M."/>
            <person name="Abouelleil A."/>
            <person name="Cao P."/>
            <person name="Chapman S."/>
            <person name="Cusick C."/>
            <person name="Shea T."/>
            <person name="Young S."/>
            <person name="Neafsey D."/>
            <person name="Nusbaum C."/>
            <person name="Birren B."/>
        </authorList>
    </citation>
    <scope>NUCLEOTIDE SEQUENCE [LARGE SCALE GENOMIC DNA]</scope>
    <source>
        <strain evidence="8">9E7_DIV0242</strain>
    </source>
</reference>
<protein>
    <recommendedName>
        <fullName evidence="6">Tagatose-6-phosphate kinase</fullName>
        <ecNumber evidence="6">2.7.1.144</ecNumber>
    </recommendedName>
</protein>
<dbReference type="GO" id="GO:0005988">
    <property type="term" value="P:lactose metabolic process"/>
    <property type="evidence" value="ECO:0007669"/>
    <property type="project" value="UniProtKB-KW"/>
</dbReference>
<dbReference type="RefSeq" id="WP_086351020.1">
    <property type="nucleotide sequence ID" value="NZ_CP147247.1"/>
</dbReference>
<evidence type="ECO:0000259" key="7">
    <source>
        <dbReference type="Pfam" id="PF00294"/>
    </source>
</evidence>
<name>A0A242JXC1_9ENTE</name>
<dbReference type="Gene3D" id="3.40.1190.20">
    <property type="match status" value="1"/>
</dbReference>